<dbReference type="EMBL" id="MFCP01000017">
    <property type="protein sequence ID" value="OGE28647.1"/>
    <property type="molecule type" value="Genomic_DNA"/>
</dbReference>
<evidence type="ECO:0000313" key="3">
    <source>
        <dbReference type="Proteomes" id="UP000177555"/>
    </source>
</evidence>
<evidence type="ECO:0000256" key="1">
    <source>
        <dbReference type="SAM" id="Phobius"/>
    </source>
</evidence>
<keyword evidence="1" id="KW-0812">Transmembrane</keyword>
<proteinExistence type="predicted"/>
<accession>A0A1F5JJ09</accession>
<dbReference type="AlphaFoldDB" id="A0A1F5JJ09"/>
<comment type="caution">
    <text evidence="2">The sequence shown here is derived from an EMBL/GenBank/DDBJ whole genome shotgun (WGS) entry which is preliminary data.</text>
</comment>
<name>A0A1F5JJ09_9BACT</name>
<evidence type="ECO:0000313" key="2">
    <source>
        <dbReference type="EMBL" id="OGE28647.1"/>
    </source>
</evidence>
<feature type="transmembrane region" description="Helical" evidence="1">
    <location>
        <begin position="55"/>
        <end position="75"/>
    </location>
</feature>
<protein>
    <submittedName>
        <fullName evidence="2">Uncharacterized protein</fullName>
    </submittedName>
</protein>
<dbReference type="Proteomes" id="UP000177555">
    <property type="component" value="Unassembled WGS sequence"/>
</dbReference>
<feature type="transmembrane region" description="Helical" evidence="1">
    <location>
        <begin position="7"/>
        <end position="31"/>
    </location>
</feature>
<organism evidence="2 3">
    <name type="scientific">Candidatus Daviesbacteria bacterium RIFCSPHIGHO2_01_FULL_40_11</name>
    <dbReference type="NCBI Taxonomy" id="1797762"/>
    <lineage>
        <taxon>Bacteria</taxon>
        <taxon>Candidatus Daviesiibacteriota</taxon>
    </lineage>
</organism>
<keyword evidence="1" id="KW-0472">Membrane</keyword>
<sequence length="79" mass="8691">MNTTQDILNLLVAAGFLIVTICIVYITYYLVQALKSVTNLTDSLGETTQNIKDKIQMKALTVIPALVVALIGRILKRGR</sequence>
<reference evidence="2 3" key="1">
    <citation type="journal article" date="2016" name="Nat. Commun.">
        <title>Thousands of microbial genomes shed light on interconnected biogeochemical processes in an aquifer system.</title>
        <authorList>
            <person name="Anantharaman K."/>
            <person name="Brown C.T."/>
            <person name="Hug L.A."/>
            <person name="Sharon I."/>
            <person name="Castelle C.J."/>
            <person name="Probst A.J."/>
            <person name="Thomas B.C."/>
            <person name="Singh A."/>
            <person name="Wilkins M.J."/>
            <person name="Karaoz U."/>
            <person name="Brodie E.L."/>
            <person name="Williams K.H."/>
            <person name="Hubbard S.S."/>
            <person name="Banfield J.F."/>
        </authorList>
    </citation>
    <scope>NUCLEOTIDE SEQUENCE [LARGE SCALE GENOMIC DNA]</scope>
</reference>
<gene>
    <name evidence="2" type="ORF">A2867_04345</name>
</gene>
<keyword evidence="1" id="KW-1133">Transmembrane helix</keyword>